<feature type="transmembrane region" description="Helical" evidence="4">
    <location>
        <begin position="7"/>
        <end position="25"/>
    </location>
</feature>
<evidence type="ECO:0000313" key="6">
    <source>
        <dbReference type="Proteomes" id="UP000828390"/>
    </source>
</evidence>
<evidence type="ECO:0000313" key="5">
    <source>
        <dbReference type="EMBL" id="KAH3729315.1"/>
    </source>
</evidence>
<reference evidence="5" key="2">
    <citation type="submission" date="2020-11" db="EMBL/GenBank/DDBJ databases">
        <authorList>
            <person name="McCartney M.A."/>
            <person name="Auch B."/>
            <person name="Kono T."/>
            <person name="Mallez S."/>
            <person name="Becker A."/>
            <person name="Gohl D.M."/>
            <person name="Silverstein K.A.T."/>
            <person name="Koren S."/>
            <person name="Bechman K.B."/>
            <person name="Herman A."/>
            <person name="Abrahante J.E."/>
            <person name="Garbe J."/>
        </authorList>
    </citation>
    <scope>NUCLEOTIDE SEQUENCE</scope>
    <source>
        <strain evidence="5">Duluth1</strain>
        <tissue evidence="5">Whole animal</tissue>
    </source>
</reference>
<sequence>MSDPNRKLITVMLVLVWISMGMFFEVGGPTMVDLRMKYNTSSADIARSVSAQGFGIFAGALAGGLVIDAMRTWKFLVVTLAETIAIVAVILMPFVASLTWLWVMFFSVGIAAGLINVAGQRMLIEMWRDEAASPMHVIQMGFGIGALIAPLIINPFLAVLELKSDGLVNASSNDATLPGGSELTVIKESRVDVAFVTIGLCSATLALPFFFYPFVKCFRRHKDKYQNIDETEESTVAPAKNGIVKRVLIILNPASYADGNFTFGLTVFVFIILLYINLVGGEQMFGNFVRTFSVDELQFARTEASYLDTVFWGSFTIGRLAGSVLAYLISIRKLFLLDLFMNLLAITFADIFATRGKNFLWASTAVVGFFIAPLFPAGIAYVNTQIEVGGMVLTLVMFATGFGQLLYIWIEGVLYVAYGPRTILYALQFSAIFVFLISVIFVAISWTRKRYVNNEDQTLVVTSGHDVKMTSDLRYSDLSTSN</sequence>
<dbReference type="OrthoDB" id="546893at2759"/>
<dbReference type="Gene3D" id="1.20.1250.20">
    <property type="entry name" value="MFS general substrate transporter like domains"/>
    <property type="match status" value="1"/>
</dbReference>
<dbReference type="EMBL" id="JAIWYP010000012">
    <property type="protein sequence ID" value="KAH3729315.1"/>
    <property type="molecule type" value="Genomic_DNA"/>
</dbReference>
<comment type="caution">
    <text evidence="5">The sequence shown here is derived from an EMBL/GenBank/DDBJ whole genome shotgun (WGS) entry which is preliminary data.</text>
</comment>
<dbReference type="PANTHER" id="PTHR23121">
    <property type="entry name" value="SODIUM-DEPENDENT GLUCOSE TRANSPORTER 1"/>
    <property type="match status" value="1"/>
</dbReference>
<keyword evidence="6" id="KW-1185">Reference proteome</keyword>
<keyword evidence="1 4" id="KW-0812">Transmembrane</keyword>
<feature type="transmembrane region" description="Helical" evidence="4">
    <location>
        <begin position="422"/>
        <end position="444"/>
    </location>
</feature>
<dbReference type="AlphaFoldDB" id="A0A9D4CPP2"/>
<dbReference type="SUPFAM" id="SSF103473">
    <property type="entry name" value="MFS general substrate transporter"/>
    <property type="match status" value="1"/>
</dbReference>
<feature type="transmembrane region" description="Helical" evidence="4">
    <location>
        <begin position="388"/>
        <end position="410"/>
    </location>
</feature>
<feature type="transmembrane region" description="Helical" evidence="4">
    <location>
        <begin position="140"/>
        <end position="160"/>
    </location>
</feature>
<evidence type="ECO:0000256" key="2">
    <source>
        <dbReference type="ARBA" id="ARBA00022989"/>
    </source>
</evidence>
<feature type="transmembrane region" description="Helical" evidence="4">
    <location>
        <begin position="193"/>
        <end position="215"/>
    </location>
</feature>
<gene>
    <name evidence="5" type="ORF">DPMN_055283</name>
</gene>
<dbReference type="Proteomes" id="UP000828390">
    <property type="component" value="Unassembled WGS sequence"/>
</dbReference>
<name>A0A9D4CPP2_DREPO</name>
<accession>A0A9D4CPP2</accession>
<evidence type="ECO:0000256" key="1">
    <source>
        <dbReference type="ARBA" id="ARBA00022692"/>
    </source>
</evidence>
<feature type="transmembrane region" description="Helical" evidence="4">
    <location>
        <begin position="261"/>
        <end position="280"/>
    </location>
</feature>
<feature type="transmembrane region" description="Helical" evidence="4">
    <location>
        <begin position="359"/>
        <end position="381"/>
    </location>
</feature>
<organism evidence="5 6">
    <name type="scientific">Dreissena polymorpha</name>
    <name type="common">Zebra mussel</name>
    <name type="synonym">Mytilus polymorpha</name>
    <dbReference type="NCBI Taxonomy" id="45954"/>
    <lineage>
        <taxon>Eukaryota</taxon>
        <taxon>Metazoa</taxon>
        <taxon>Spiralia</taxon>
        <taxon>Lophotrochozoa</taxon>
        <taxon>Mollusca</taxon>
        <taxon>Bivalvia</taxon>
        <taxon>Autobranchia</taxon>
        <taxon>Heteroconchia</taxon>
        <taxon>Euheterodonta</taxon>
        <taxon>Imparidentia</taxon>
        <taxon>Neoheterodontei</taxon>
        <taxon>Myida</taxon>
        <taxon>Dreissenoidea</taxon>
        <taxon>Dreissenidae</taxon>
        <taxon>Dreissena</taxon>
    </lineage>
</organism>
<keyword evidence="2 4" id="KW-1133">Transmembrane helix</keyword>
<keyword evidence="3 4" id="KW-0472">Membrane</keyword>
<reference evidence="5" key="1">
    <citation type="journal article" date="2019" name="bioRxiv">
        <title>The Genome of the Zebra Mussel, Dreissena polymorpha: A Resource for Invasive Species Research.</title>
        <authorList>
            <person name="McCartney M.A."/>
            <person name="Auch B."/>
            <person name="Kono T."/>
            <person name="Mallez S."/>
            <person name="Zhang Y."/>
            <person name="Obille A."/>
            <person name="Becker A."/>
            <person name="Abrahante J.E."/>
            <person name="Garbe J."/>
            <person name="Badalamenti J.P."/>
            <person name="Herman A."/>
            <person name="Mangelson H."/>
            <person name="Liachko I."/>
            <person name="Sullivan S."/>
            <person name="Sone E.D."/>
            <person name="Koren S."/>
            <person name="Silverstein K.A.T."/>
            <person name="Beckman K.B."/>
            <person name="Gohl D.M."/>
        </authorList>
    </citation>
    <scope>NUCLEOTIDE SEQUENCE</scope>
    <source>
        <strain evidence="5">Duluth1</strain>
        <tissue evidence="5">Whole animal</tissue>
    </source>
</reference>
<feature type="transmembrane region" description="Helical" evidence="4">
    <location>
        <begin position="309"/>
        <end position="328"/>
    </location>
</feature>
<feature type="transmembrane region" description="Helical" evidence="4">
    <location>
        <begin position="73"/>
        <end position="94"/>
    </location>
</feature>
<feature type="transmembrane region" description="Helical" evidence="4">
    <location>
        <begin position="45"/>
        <end position="66"/>
    </location>
</feature>
<feature type="transmembrane region" description="Helical" evidence="4">
    <location>
        <begin position="100"/>
        <end position="119"/>
    </location>
</feature>
<evidence type="ECO:0000256" key="4">
    <source>
        <dbReference type="SAM" id="Phobius"/>
    </source>
</evidence>
<feature type="transmembrane region" description="Helical" evidence="4">
    <location>
        <begin position="335"/>
        <end position="353"/>
    </location>
</feature>
<protein>
    <submittedName>
        <fullName evidence="5">Uncharacterized protein</fullName>
    </submittedName>
</protein>
<evidence type="ECO:0000256" key="3">
    <source>
        <dbReference type="ARBA" id="ARBA00023136"/>
    </source>
</evidence>
<dbReference type="PANTHER" id="PTHR23121:SF9">
    <property type="entry name" value="SODIUM-DEPENDENT GLUCOSE TRANSPORTER 1"/>
    <property type="match status" value="1"/>
</dbReference>
<proteinExistence type="predicted"/>
<dbReference type="InterPro" id="IPR036259">
    <property type="entry name" value="MFS_trans_sf"/>
</dbReference>